<feature type="domain" description="2EXR" evidence="1">
    <location>
        <begin position="68"/>
        <end position="167"/>
    </location>
</feature>
<evidence type="ECO:0000259" key="1">
    <source>
        <dbReference type="Pfam" id="PF20150"/>
    </source>
</evidence>
<reference evidence="2 3" key="1">
    <citation type="journal article" date="2013" name="BMC Genomics">
        <title>Genomics-driven discovery of the pneumocandin biosynthetic gene cluster in the fungus Glarea lozoyensis.</title>
        <authorList>
            <person name="Chen L."/>
            <person name="Yue Q."/>
            <person name="Zhang X."/>
            <person name="Xiang M."/>
            <person name="Wang C."/>
            <person name="Li S."/>
            <person name="Che Y."/>
            <person name="Ortiz-Lopez F.J."/>
            <person name="Bills G.F."/>
            <person name="Liu X."/>
            <person name="An Z."/>
        </authorList>
    </citation>
    <scope>NUCLEOTIDE SEQUENCE [LARGE SCALE GENOMIC DNA]</scope>
    <source>
        <strain evidence="3">ATCC 20868 / MF5171</strain>
    </source>
</reference>
<dbReference type="Proteomes" id="UP000016922">
    <property type="component" value="Unassembled WGS sequence"/>
</dbReference>
<evidence type="ECO:0000313" key="3">
    <source>
        <dbReference type="Proteomes" id="UP000016922"/>
    </source>
</evidence>
<protein>
    <recommendedName>
        <fullName evidence="1">2EXR domain-containing protein</fullName>
    </recommendedName>
</protein>
<dbReference type="AlphaFoldDB" id="S3DCB0"/>
<proteinExistence type="predicted"/>
<keyword evidence="3" id="KW-1185">Reference proteome</keyword>
<organism evidence="2 3">
    <name type="scientific">Glarea lozoyensis (strain ATCC 20868 / MF5171)</name>
    <dbReference type="NCBI Taxonomy" id="1116229"/>
    <lineage>
        <taxon>Eukaryota</taxon>
        <taxon>Fungi</taxon>
        <taxon>Dikarya</taxon>
        <taxon>Ascomycota</taxon>
        <taxon>Pezizomycotina</taxon>
        <taxon>Leotiomycetes</taxon>
        <taxon>Helotiales</taxon>
        <taxon>Helotiaceae</taxon>
        <taxon>Glarea</taxon>
    </lineage>
</organism>
<accession>S3DCB0</accession>
<dbReference type="InterPro" id="IPR045518">
    <property type="entry name" value="2EXR"/>
</dbReference>
<evidence type="ECO:0000313" key="2">
    <source>
        <dbReference type="EMBL" id="EPE35355.1"/>
    </source>
</evidence>
<dbReference type="PANTHER" id="PTHR35910">
    <property type="entry name" value="2EXR DOMAIN-CONTAINING PROTEIN"/>
    <property type="match status" value="1"/>
</dbReference>
<dbReference type="HOGENOM" id="CLU_940251_0_0_1"/>
<name>S3DCB0_GLAL2</name>
<dbReference type="PANTHER" id="PTHR35910:SF1">
    <property type="entry name" value="2EXR DOMAIN-CONTAINING PROTEIN"/>
    <property type="match status" value="1"/>
</dbReference>
<dbReference type="OrthoDB" id="3473305at2759"/>
<dbReference type="Pfam" id="PF20150">
    <property type="entry name" value="2EXR"/>
    <property type="match status" value="1"/>
</dbReference>
<dbReference type="RefSeq" id="XP_008077434.1">
    <property type="nucleotide sequence ID" value="XM_008079243.1"/>
</dbReference>
<dbReference type="EMBL" id="KE145354">
    <property type="protein sequence ID" value="EPE35355.1"/>
    <property type="molecule type" value="Genomic_DNA"/>
</dbReference>
<gene>
    <name evidence="2" type="ORF">GLAREA_11054</name>
</gene>
<dbReference type="GeneID" id="19470096"/>
<sequence length="296" mass="35105">MAEPSQSDDEDILNLCTLDLFGELPNQDEELFTQLRCSIFADMTICDIFQELADQHEELSVQPRYSEFQYFHLLPAELRVQIWEKSMERQSRTFVFLTEGPKLWADFHHYYRPPAAHAINRESRVEVFRRFLVFPQVYYDTRKANSFGYGYELVKKYISIRPDIDILRMTMNPFAFDSLRRRNQPSPESPYKVSVDWPTIFRRIQNLEIEGEVLRAHKDLILRALKSGAFQQFDSLRKVKVIKHEVTFLSKPQDPEEINEAYATIFDAFNDYFQWRHLVSSCTIKPPKIEIIENKS</sequence>
<dbReference type="KEGG" id="glz:GLAREA_11054"/>